<evidence type="ECO:0000256" key="1">
    <source>
        <dbReference type="ARBA" id="ARBA00010107"/>
    </source>
</evidence>
<dbReference type="InParanoid" id="A0A6P6Y5S8"/>
<dbReference type="InterPro" id="IPR016197">
    <property type="entry name" value="Chromo-like_dom_sf"/>
</dbReference>
<accession>A0A6P6Y5S8</accession>
<dbReference type="InterPro" id="IPR025723">
    <property type="entry name" value="ArsA/GET3_ATPase-like"/>
</dbReference>
<dbReference type="Pfam" id="PF02374">
    <property type="entry name" value="ArsA_ATPase"/>
    <property type="match status" value="1"/>
</dbReference>
<keyword evidence="4" id="KW-0813">Transport</keyword>
<evidence type="ECO:0000259" key="13">
    <source>
        <dbReference type="PROSITE" id="PS51726"/>
    </source>
</evidence>
<dbReference type="KEGG" id="dpte:113794434"/>
<reference evidence="15" key="1">
    <citation type="submission" date="2025-08" db="UniProtKB">
        <authorList>
            <consortium name="RefSeq"/>
        </authorList>
    </citation>
    <scope>IDENTIFICATION</scope>
    <source>
        <strain evidence="15">Airmid</strain>
    </source>
</reference>
<dbReference type="Proteomes" id="UP000515146">
    <property type="component" value="Unplaced"/>
</dbReference>
<dbReference type="FunFam" id="3.40.50.300:FF:001459">
    <property type="entry name" value="ATPase ASNA1 homolog"/>
    <property type="match status" value="1"/>
</dbReference>
<keyword evidence="10" id="KW-0067">ATP-binding</keyword>
<evidence type="ECO:0000313" key="14">
    <source>
        <dbReference type="Proteomes" id="UP000515146"/>
    </source>
</evidence>
<dbReference type="CDD" id="cd02035">
    <property type="entry name" value="ArsA"/>
    <property type="match status" value="1"/>
</dbReference>
<dbReference type="GO" id="GO:0004402">
    <property type="term" value="F:histone acetyltransferase activity"/>
    <property type="evidence" value="ECO:0007669"/>
    <property type="project" value="InterPro"/>
</dbReference>
<keyword evidence="11" id="KW-0007">Acetylation</keyword>
<evidence type="ECO:0000256" key="11">
    <source>
        <dbReference type="ARBA" id="ARBA00022990"/>
    </source>
</evidence>
<dbReference type="InterPro" id="IPR016181">
    <property type="entry name" value="Acyl_CoA_acyltransferase"/>
</dbReference>
<dbReference type="Gene3D" id="2.30.30.140">
    <property type="match status" value="1"/>
</dbReference>
<feature type="non-terminal residue" evidence="15">
    <location>
        <position position="1"/>
    </location>
</feature>
<proteinExistence type="inferred from homology"/>
<keyword evidence="7" id="KW-0547">Nucleotide-binding</keyword>
<evidence type="ECO:0000256" key="4">
    <source>
        <dbReference type="ARBA" id="ARBA00022448"/>
    </source>
</evidence>
<dbReference type="SUPFAM" id="SSF52540">
    <property type="entry name" value="P-loop containing nucleoside triphosphate hydrolases"/>
    <property type="match status" value="1"/>
</dbReference>
<keyword evidence="6" id="KW-0808">Transferase</keyword>
<dbReference type="GO" id="GO:0005524">
    <property type="term" value="F:ATP binding"/>
    <property type="evidence" value="ECO:0007669"/>
    <property type="project" value="UniProtKB-KW"/>
</dbReference>
<evidence type="ECO:0000256" key="12">
    <source>
        <dbReference type="PIRSR" id="PIRSR602717-51"/>
    </source>
</evidence>
<comment type="similarity">
    <text evidence="1">Belongs to the MYST (SAS/MOZ) family.</text>
</comment>
<dbReference type="Gene3D" id="3.30.60.60">
    <property type="entry name" value="N-acetyl transferase-like"/>
    <property type="match status" value="1"/>
</dbReference>
<name>A0A6P6Y5S8_DERPT</name>
<evidence type="ECO:0000256" key="10">
    <source>
        <dbReference type="ARBA" id="ARBA00022840"/>
    </source>
</evidence>
<keyword evidence="8" id="KW-0378">Hydrolase</keyword>
<feature type="domain" description="MYST-type HAT" evidence="13">
    <location>
        <begin position="62"/>
        <end position="297"/>
    </location>
</feature>
<dbReference type="Gene3D" id="3.40.50.300">
    <property type="entry name" value="P-loop containing nucleotide triphosphate hydrolases"/>
    <property type="match status" value="1"/>
</dbReference>
<dbReference type="GO" id="GO:0005694">
    <property type="term" value="C:chromosome"/>
    <property type="evidence" value="ECO:0007669"/>
    <property type="project" value="UniProtKB-ARBA"/>
</dbReference>
<dbReference type="Pfam" id="PF11717">
    <property type="entry name" value="Tudor-knot"/>
    <property type="match status" value="1"/>
</dbReference>
<evidence type="ECO:0000256" key="3">
    <source>
        <dbReference type="ARBA" id="ARBA00013184"/>
    </source>
</evidence>
<dbReference type="NCBIfam" id="TIGR00345">
    <property type="entry name" value="GET3_arsA_TRC40"/>
    <property type="match status" value="1"/>
</dbReference>
<gene>
    <name evidence="15" type="primary">LOC113794434</name>
</gene>
<dbReference type="Pfam" id="PF17772">
    <property type="entry name" value="zf-MYST"/>
    <property type="match status" value="1"/>
</dbReference>
<dbReference type="GO" id="GO:0043529">
    <property type="term" value="C:GET complex"/>
    <property type="evidence" value="ECO:0007669"/>
    <property type="project" value="TreeGrafter"/>
</dbReference>
<dbReference type="PANTHER" id="PTHR10803:SF3">
    <property type="entry name" value="ATPASE GET3"/>
    <property type="match status" value="1"/>
</dbReference>
<dbReference type="FunFam" id="3.30.60.60:FF:000001">
    <property type="entry name" value="Histone acetyltransferase"/>
    <property type="match status" value="1"/>
</dbReference>
<dbReference type="PANTHER" id="PTHR10803">
    <property type="entry name" value="ARSENICAL PUMP-DRIVING ATPASE ARSENITE-TRANSLOCATING ATPASE"/>
    <property type="match status" value="1"/>
</dbReference>
<dbReference type="EC" id="2.3.1.48" evidence="3"/>
<evidence type="ECO:0000256" key="6">
    <source>
        <dbReference type="ARBA" id="ARBA00022679"/>
    </source>
</evidence>
<dbReference type="Gene3D" id="3.40.630.30">
    <property type="match status" value="1"/>
</dbReference>
<evidence type="ECO:0000256" key="8">
    <source>
        <dbReference type="ARBA" id="ARBA00022801"/>
    </source>
</evidence>
<evidence type="ECO:0000256" key="2">
    <source>
        <dbReference type="ARBA" id="ARBA00011040"/>
    </source>
</evidence>
<dbReference type="OrthoDB" id="787137at2759"/>
<feature type="active site" description="Proton donor/acceptor" evidence="12">
    <location>
        <position position="236"/>
    </location>
</feature>
<dbReference type="AlphaFoldDB" id="A0A6P6Y5S8"/>
<dbReference type="SUPFAM" id="SSF54160">
    <property type="entry name" value="Chromo domain-like"/>
    <property type="match status" value="1"/>
</dbReference>
<organism evidence="14 15">
    <name type="scientific">Dermatophagoides pteronyssinus</name>
    <name type="common">European house dust mite</name>
    <dbReference type="NCBI Taxonomy" id="6956"/>
    <lineage>
        <taxon>Eukaryota</taxon>
        <taxon>Metazoa</taxon>
        <taxon>Ecdysozoa</taxon>
        <taxon>Arthropoda</taxon>
        <taxon>Chelicerata</taxon>
        <taxon>Arachnida</taxon>
        <taxon>Acari</taxon>
        <taxon>Acariformes</taxon>
        <taxon>Sarcoptiformes</taxon>
        <taxon>Astigmata</taxon>
        <taxon>Psoroptidia</taxon>
        <taxon>Analgoidea</taxon>
        <taxon>Pyroglyphidae</taxon>
        <taxon>Dermatophagoidinae</taxon>
        <taxon>Dermatophagoides</taxon>
    </lineage>
</organism>
<dbReference type="InterPro" id="IPR002717">
    <property type="entry name" value="HAT_MYST-type"/>
</dbReference>
<dbReference type="RefSeq" id="XP_027200356.1">
    <property type="nucleotide sequence ID" value="XM_027344555.1"/>
</dbReference>
<keyword evidence="9" id="KW-0256">Endoplasmic reticulum</keyword>
<evidence type="ECO:0000256" key="9">
    <source>
        <dbReference type="ARBA" id="ARBA00022824"/>
    </source>
</evidence>
<dbReference type="PROSITE" id="PS51726">
    <property type="entry name" value="MYST_HAT"/>
    <property type="match status" value="1"/>
</dbReference>
<evidence type="ECO:0000256" key="5">
    <source>
        <dbReference type="ARBA" id="ARBA00022490"/>
    </source>
</evidence>
<comment type="similarity">
    <text evidence="2">Belongs to the arsA ATPase family.</text>
</comment>
<dbReference type="InterPro" id="IPR040706">
    <property type="entry name" value="Zf-MYST"/>
</dbReference>
<keyword evidence="14" id="KW-1185">Reference proteome</keyword>
<protein>
    <recommendedName>
        <fullName evidence="3">histone acetyltransferase</fullName>
        <ecNumber evidence="3">2.3.1.48</ecNumber>
    </recommendedName>
</protein>
<evidence type="ECO:0000313" key="15">
    <source>
        <dbReference type="RefSeq" id="XP_027200356.1"/>
    </source>
</evidence>
<dbReference type="GO" id="GO:0016887">
    <property type="term" value="F:ATP hydrolysis activity"/>
    <property type="evidence" value="ECO:0007669"/>
    <property type="project" value="InterPro"/>
</dbReference>
<evidence type="ECO:0000256" key="7">
    <source>
        <dbReference type="ARBA" id="ARBA00022741"/>
    </source>
</evidence>
<dbReference type="InterPro" id="IPR025995">
    <property type="entry name" value="Tudor-knot"/>
</dbReference>
<sequence length="589" mass="67118">AKDEAYIHWKGYDRRLDSWVSWDNVKKFSLENLTKGYDPADIDSDGHGDVDKFYIKQHQANTKFRTISFVRLGQYEISTWYFSPYPREVQNIKTLLLCEFCLSFFKHEVEYERHASRCVARHPPGNEIYRNETNSVWEVDGGICKIYCENLCFLSKLFLDHKTLKHCVSLFMFYILTDICEDGFRIVGYFSKEKYSRNNLSCILVLPHCQRRGFGKFLISFSYALTLMQEIRGTPERPLSDLGRVSYYNFWKQCILHVLKDESEFTINELANELAAMFTYQRSLQELVDNRTISWIFVGGKGGVGKTTTSCSLAVKLAKNRESVLLVSTDPAHNVSDAFGQKFSNKPELVKGFANLYAMETDPNQYRDAGFSLENEGGKGFASMLPELISAFPGIDEAVSFGKLMNFIRSLSFTTIVFDTAPTGHTLRLLSFPSLLEKAFQSLGGGELSSAFEMFSSLTGAKGSEGFLDELRSNTKLVVEMFSDPTKTTFVCVCIPEFLSVYETERLILELTAREIDASYIVVNRVLFPLSGVACRMQSKYLEQIDLLYKDDFHVVAMPMMNDEVRGVADLETFGDLLLVERELPILEV</sequence>
<dbReference type="GO" id="GO:0006355">
    <property type="term" value="P:regulation of DNA-templated transcription"/>
    <property type="evidence" value="ECO:0007669"/>
    <property type="project" value="InterPro"/>
</dbReference>
<dbReference type="SUPFAM" id="SSF55729">
    <property type="entry name" value="Acyl-CoA N-acyltransferases (Nat)"/>
    <property type="match status" value="1"/>
</dbReference>
<dbReference type="InterPro" id="IPR027417">
    <property type="entry name" value="P-loop_NTPase"/>
</dbReference>
<dbReference type="Pfam" id="PF01853">
    <property type="entry name" value="MOZ_SAS"/>
    <property type="match status" value="1"/>
</dbReference>
<keyword evidence="5" id="KW-0963">Cytoplasm</keyword>
<dbReference type="InterPro" id="IPR016300">
    <property type="entry name" value="ATPase_ArsA/GET3"/>
</dbReference>
<dbReference type="GO" id="GO:0071816">
    <property type="term" value="P:tail-anchored membrane protein insertion into ER membrane"/>
    <property type="evidence" value="ECO:0007669"/>
    <property type="project" value="TreeGrafter"/>
</dbReference>